<sequence>MRMRLVSLVMAMLLGNHCFSQQEGLRHIYGEWKVVEWLLLESYGSSGMDNKEYRKDRKKFVNSKLLINEKGIQWLLGQDHFSALTDTLLHIEKKSYCKVVEDNTTTVTAPAYSLEEGIVGERMARAMVAKQKSIEVWHTNQPIPDWGEDAYLRILLLDKDRIVVYAATELLVLQRKKRQNR</sequence>
<evidence type="ECO:0000313" key="1">
    <source>
        <dbReference type="EMBL" id="WEK37965.1"/>
    </source>
</evidence>
<reference evidence="1" key="1">
    <citation type="submission" date="2023-03" db="EMBL/GenBank/DDBJ databases">
        <title>Andean soil-derived lignocellulolytic bacterial consortium as a source of novel taxa and putative plastic-active enzymes.</title>
        <authorList>
            <person name="Diaz-Garcia L."/>
            <person name="Chuvochina M."/>
            <person name="Feuerriegel G."/>
            <person name="Bunk B."/>
            <person name="Sproer C."/>
            <person name="Streit W.R."/>
            <person name="Rodriguez L.M."/>
            <person name="Overmann J."/>
            <person name="Jimenez D.J."/>
        </authorList>
    </citation>
    <scope>NUCLEOTIDE SEQUENCE</scope>
    <source>
        <strain evidence="1">MAG 7</strain>
    </source>
</reference>
<proteinExistence type="predicted"/>
<gene>
    <name evidence="1" type="ORF">P0Y53_10685</name>
</gene>
<dbReference type="Proteomes" id="UP001220610">
    <property type="component" value="Chromosome"/>
</dbReference>
<organism evidence="1 2">
    <name type="scientific">Candidatus Pseudobacter hemicellulosilyticus</name>
    <dbReference type="NCBI Taxonomy" id="3121375"/>
    <lineage>
        <taxon>Bacteria</taxon>
        <taxon>Pseudomonadati</taxon>
        <taxon>Bacteroidota</taxon>
        <taxon>Chitinophagia</taxon>
        <taxon>Chitinophagales</taxon>
        <taxon>Chitinophagaceae</taxon>
        <taxon>Pseudobacter</taxon>
    </lineage>
</organism>
<accession>A0AAJ5X0Q8</accession>
<protein>
    <submittedName>
        <fullName evidence="1">Uncharacterized protein</fullName>
    </submittedName>
</protein>
<dbReference type="AlphaFoldDB" id="A0AAJ5X0Q8"/>
<evidence type="ECO:0000313" key="2">
    <source>
        <dbReference type="Proteomes" id="UP001220610"/>
    </source>
</evidence>
<dbReference type="EMBL" id="CP119311">
    <property type="protein sequence ID" value="WEK37965.1"/>
    <property type="molecule type" value="Genomic_DNA"/>
</dbReference>
<name>A0AAJ5X0Q8_9BACT</name>